<evidence type="ECO:0000256" key="1">
    <source>
        <dbReference type="SAM" id="Coils"/>
    </source>
</evidence>
<accession>A0ABT6H516</accession>
<gene>
    <name evidence="4" type="ORF">P6P90_07870</name>
</gene>
<dbReference type="Proteomes" id="UP001218246">
    <property type="component" value="Unassembled WGS sequence"/>
</dbReference>
<feature type="coiled-coil region" evidence="1">
    <location>
        <begin position="661"/>
        <end position="735"/>
    </location>
</feature>
<dbReference type="SUPFAM" id="SSF52540">
    <property type="entry name" value="P-loop containing nucleoside triphosphate hydrolases"/>
    <property type="match status" value="1"/>
</dbReference>
<dbReference type="InterPro" id="IPR038734">
    <property type="entry name" value="YhaN_AAA"/>
</dbReference>
<dbReference type="EMBL" id="JARULN010000005">
    <property type="protein sequence ID" value="MDG5753888.1"/>
    <property type="molecule type" value="Genomic_DNA"/>
</dbReference>
<evidence type="ECO:0000259" key="3">
    <source>
        <dbReference type="Pfam" id="PF13514"/>
    </source>
</evidence>
<feature type="transmembrane region" description="Helical" evidence="2">
    <location>
        <begin position="429"/>
        <end position="447"/>
    </location>
</feature>
<protein>
    <submittedName>
        <fullName evidence="4">AAA family ATPase</fullName>
    </submittedName>
</protein>
<feature type="transmembrane region" description="Helical" evidence="2">
    <location>
        <begin position="453"/>
        <end position="470"/>
    </location>
</feature>
<feature type="coiled-coil region" evidence="1">
    <location>
        <begin position="601"/>
        <end position="635"/>
    </location>
</feature>
<dbReference type="Gene3D" id="3.40.50.300">
    <property type="entry name" value="P-loop containing nucleotide triphosphate hydrolases"/>
    <property type="match status" value="2"/>
</dbReference>
<comment type="caution">
    <text evidence="4">The sequence shown here is derived from an EMBL/GenBank/DDBJ whole genome shotgun (WGS) entry which is preliminary data.</text>
</comment>
<dbReference type="PANTHER" id="PTHR41259">
    <property type="entry name" value="DOUBLE-STRAND BREAK REPAIR RAD50 ATPASE, PUTATIVE-RELATED"/>
    <property type="match status" value="1"/>
</dbReference>
<keyword evidence="1" id="KW-0175">Coiled coil</keyword>
<feature type="coiled-coil region" evidence="1">
    <location>
        <begin position="285"/>
        <end position="413"/>
    </location>
</feature>
<sequence>MKLEILHIYGYGSIEKMDLSLKDITVLYGENEAGKSTIRSFIKSILFGFPIRGQYRYEPKSGAAYGGAITMMTEEYGRIRVERIPKQSVGEVIVYFSDGMQGGEEVLQQLLKGIDIGLFESVFSFDMHGLQNIRQVSRTDLGNYLFSAGAVGTDILLRMEKELSSEIEALFKPNGRKPIINAGLQELAKLGESVKKWRTKLGLYEEWQRKKRECEEQMAALRIEQEQIRLHIQDCETMQTLQPLLLQRQKDEDFLHTFSAVSFPVNGIARYEALMAEWKPIRARMAALEQKIQDETRILNELRVSADLLKQEALVDECRLSHMSYESEKQELELMNRSIAQMKKDLLTLQESTGVLRDVQEIDTSLAAKEAMRQLVQTAQRLSEQKHQLDERFTEVKAQLEEQEERVQHIKGKRKGHAHKSTSHANIKVLAVGLVISIFLFAAGLLIGVTGLSIFSLVFFAGTVVFWMMNRAPRNDVVKQLEEVELFKLQQAEKLYERILQQYEEWEQTSYELEKETERIRNKYALPHSLPHSQLLSAFEKLEKMKQLQREIMLKTQQYEDIMKRTKQFEQKVLVLKQSFHVASGSISGMLHSIYALVQAEKEKQVKKQRVIEELAEKQAEYEELQHAHAAYVKERDELWQAAAASSEESFYQRGKEYEEVQSMKRQLSFMNTQINILQERLHLVDITKRTIWINNYEELYETYTKELQRMQQTERQLQEQIAKYQVEITGLEDGGAYPELLHEWEVRKENLREQMKKWAAYSVAKTMLEKTKARYHDEQLPRTLESAEQYFIHLTNGRYQRVFAPTDESGFIVERKDGIRFAAHELSQATAEQLYLSLRLALADTLDRKLPLVIDDSFVHFDRERTERAVSLLHHIAQKRQVIFFTCHAHLLSFFDNAETIQLKGAEFV</sequence>
<feature type="domain" description="YhaN AAA" evidence="3">
    <location>
        <begin position="1"/>
        <end position="196"/>
    </location>
</feature>
<reference evidence="4 5" key="1">
    <citation type="submission" date="2023-04" db="EMBL/GenBank/DDBJ databases">
        <title>Ectobacillus antri isolated from activated sludge.</title>
        <authorList>
            <person name="Yan P."/>
            <person name="Liu X."/>
        </authorList>
    </citation>
    <scope>NUCLEOTIDE SEQUENCE [LARGE SCALE GENOMIC DNA]</scope>
    <source>
        <strain evidence="4 5">C18H</strain>
    </source>
</reference>
<dbReference type="Pfam" id="PF13514">
    <property type="entry name" value="AAA_27"/>
    <property type="match status" value="1"/>
</dbReference>
<evidence type="ECO:0000256" key="2">
    <source>
        <dbReference type="SAM" id="Phobius"/>
    </source>
</evidence>
<name>A0ABT6H516_9BACI</name>
<keyword evidence="2" id="KW-0472">Membrane</keyword>
<dbReference type="InterPro" id="IPR027417">
    <property type="entry name" value="P-loop_NTPase"/>
</dbReference>
<keyword evidence="2" id="KW-1133">Transmembrane helix</keyword>
<evidence type="ECO:0000313" key="5">
    <source>
        <dbReference type="Proteomes" id="UP001218246"/>
    </source>
</evidence>
<dbReference type="PANTHER" id="PTHR41259:SF1">
    <property type="entry name" value="DOUBLE-STRAND BREAK REPAIR RAD50 ATPASE, PUTATIVE-RELATED"/>
    <property type="match status" value="1"/>
</dbReference>
<organism evidence="4 5">
    <name type="scientific">Ectobacillus antri</name>
    <dbReference type="NCBI Taxonomy" id="2486280"/>
    <lineage>
        <taxon>Bacteria</taxon>
        <taxon>Bacillati</taxon>
        <taxon>Bacillota</taxon>
        <taxon>Bacilli</taxon>
        <taxon>Bacillales</taxon>
        <taxon>Bacillaceae</taxon>
        <taxon>Ectobacillus</taxon>
    </lineage>
</organism>
<evidence type="ECO:0000313" key="4">
    <source>
        <dbReference type="EMBL" id="MDG5753888.1"/>
    </source>
</evidence>
<keyword evidence="5" id="KW-1185">Reference proteome</keyword>
<feature type="coiled-coil region" evidence="1">
    <location>
        <begin position="489"/>
        <end position="565"/>
    </location>
</feature>
<proteinExistence type="predicted"/>
<keyword evidence="2" id="KW-0812">Transmembrane</keyword>